<feature type="region of interest" description="Disordered" evidence="13">
    <location>
        <begin position="2613"/>
        <end position="2634"/>
    </location>
</feature>
<dbReference type="GO" id="GO:0030286">
    <property type="term" value="C:dynein complex"/>
    <property type="evidence" value="ECO:0007669"/>
    <property type="project" value="UniProtKB-KW"/>
</dbReference>
<feature type="compositionally biased region" description="Basic and acidic residues" evidence="13">
    <location>
        <begin position="2566"/>
        <end position="2580"/>
    </location>
</feature>
<feature type="domain" description="Dynein heavy chain AAA module D4" evidence="17">
    <location>
        <begin position="2031"/>
        <end position="2114"/>
    </location>
</feature>
<evidence type="ECO:0000259" key="18">
    <source>
        <dbReference type="Pfam" id="PF17852"/>
    </source>
</evidence>
<gene>
    <name evidence="19" type="ORF">OCTVUL_1B005209</name>
</gene>
<evidence type="ECO:0000259" key="14">
    <source>
        <dbReference type="Pfam" id="PF08393"/>
    </source>
</evidence>
<dbReference type="InterPro" id="IPR026983">
    <property type="entry name" value="DHC"/>
</dbReference>
<dbReference type="PANTHER" id="PTHR46961:SF21">
    <property type="entry name" value="LOW QUALITY PROTEIN: DYNEIN BETA CHAIN, FLAGELLAR OUTER ARM-LIKE"/>
    <property type="match status" value="1"/>
</dbReference>
<organism evidence="19 20">
    <name type="scientific">Octopus vulgaris</name>
    <name type="common">Common octopus</name>
    <dbReference type="NCBI Taxonomy" id="6645"/>
    <lineage>
        <taxon>Eukaryota</taxon>
        <taxon>Metazoa</taxon>
        <taxon>Spiralia</taxon>
        <taxon>Lophotrochozoa</taxon>
        <taxon>Mollusca</taxon>
        <taxon>Cephalopoda</taxon>
        <taxon>Coleoidea</taxon>
        <taxon>Octopodiformes</taxon>
        <taxon>Octopoda</taxon>
        <taxon>Incirrata</taxon>
        <taxon>Octopodidae</taxon>
        <taxon>Octopus</taxon>
    </lineage>
</organism>
<comment type="subcellular location">
    <subcellularLocation>
        <location evidence="1">Cytoplasm</location>
        <location evidence="1">Cytoskeleton</location>
        <location evidence="1">Cilium axoneme</location>
    </subcellularLocation>
</comment>
<evidence type="ECO:0000259" key="17">
    <source>
        <dbReference type="Pfam" id="PF12780"/>
    </source>
</evidence>
<keyword evidence="8" id="KW-0175">Coiled coil</keyword>
<dbReference type="InterPro" id="IPR013602">
    <property type="entry name" value="Dynein_heavy_linker"/>
</dbReference>
<evidence type="ECO:0000256" key="2">
    <source>
        <dbReference type="ARBA" id="ARBA00008887"/>
    </source>
</evidence>
<keyword evidence="5" id="KW-0547">Nucleotide-binding</keyword>
<dbReference type="Pfam" id="PF08393">
    <property type="entry name" value="DHC_N2"/>
    <property type="match status" value="1"/>
</dbReference>
<protein>
    <submittedName>
        <fullName evidence="19">Uncharacterized protein</fullName>
    </submittedName>
</protein>
<evidence type="ECO:0000256" key="1">
    <source>
        <dbReference type="ARBA" id="ARBA00004430"/>
    </source>
</evidence>
<dbReference type="InterPro" id="IPR024743">
    <property type="entry name" value="Dynein_HC_stalk"/>
</dbReference>
<dbReference type="FunFam" id="1.10.287.2620:FF:000002">
    <property type="entry name" value="Dynein heavy chain 2, axonemal"/>
    <property type="match status" value="1"/>
</dbReference>
<dbReference type="Gene3D" id="1.20.920.20">
    <property type="match status" value="1"/>
</dbReference>
<evidence type="ECO:0000256" key="3">
    <source>
        <dbReference type="ARBA" id="ARBA00022490"/>
    </source>
</evidence>
<keyword evidence="20" id="KW-1185">Reference proteome</keyword>
<proteinExistence type="inferred from homology"/>
<evidence type="ECO:0000313" key="19">
    <source>
        <dbReference type="EMBL" id="CAI9735492.1"/>
    </source>
</evidence>
<accession>A0AA36BKM4</accession>
<feature type="domain" description="Dynein heavy chain linker" evidence="14">
    <location>
        <begin position="603"/>
        <end position="819"/>
    </location>
</feature>
<evidence type="ECO:0000256" key="7">
    <source>
        <dbReference type="ARBA" id="ARBA00023017"/>
    </source>
</evidence>
<dbReference type="Gene3D" id="3.40.50.300">
    <property type="entry name" value="P-loop containing nucleotide triphosphate hydrolases"/>
    <property type="match status" value="3"/>
</dbReference>
<evidence type="ECO:0000313" key="20">
    <source>
        <dbReference type="Proteomes" id="UP001162480"/>
    </source>
</evidence>
<feature type="domain" description="Dynein heavy chain hydrolytic ATP-binding dynein motor region" evidence="15">
    <location>
        <begin position="1145"/>
        <end position="1372"/>
    </location>
</feature>
<keyword evidence="9" id="KW-0969">Cilium</keyword>
<evidence type="ECO:0000256" key="12">
    <source>
        <dbReference type="ARBA" id="ARBA00023273"/>
    </source>
</evidence>
<dbReference type="PANTHER" id="PTHR46961">
    <property type="entry name" value="DYNEIN HEAVY CHAIN 1, AXONEMAL-LIKE PROTEIN"/>
    <property type="match status" value="1"/>
</dbReference>
<dbReference type="InterPro" id="IPR035699">
    <property type="entry name" value="AAA_6"/>
</dbReference>
<evidence type="ECO:0000256" key="9">
    <source>
        <dbReference type="ARBA" id="ARBA00023069"/>
    </source>
</evidence>
<dbReference type="Pfam" id="PF17852">
    <property type="entry name" value="Dynein_AAA_lid"/>
    <property type="match status" value="1"/>
</dbReference>
<evidence type="ECO:0000259" key="16">
    <source>
        <dbReference type="Pfam" id="PF12777"/>
    </source>
</evidence>
<keyword evidence="3" id="KW-0963">Cytoplasm</keyword>
<keyword evidence="4" id="KW-0493">Microtubule</keyword>
<comment type="similarity">
    <text evidence="2">Belongs to the dynein heavy chain family.</text>
</comment>
<dbReference type="Pfam" id="PF12774">
    <property type="entry name" value="AAA_6"/>
    <property type="match status" value="1"/>
</dbReference>
<dbReference type="Pfam" id="PF12775">
    <property type="entry name" value="AAA_7"/>
    <property type="match status" value="1"/>
</dbReference>
<keyword evidence="10" id="KW-0505">Motor protein</keyword>
<sequence length="3237" mass="373484">MRYLSLEPVEFTSQISVTDILGDVRLTELQTAISKLQMVVQKYNTIFQIINDVEIPFFEGKFSEIDHLINDGLQHITWKMKESLDFIESAMSLVCNDVYQSLETVQSNHNSIVETTSSWILYSPQLPFDQQPLTMEQLKRFEITILKNLKEVLLPSNHRIDSLLKSSLQVLDVSEISPCWQDYLLHVDQIIIDGLKNAIQSQLSILLSFLSGNSASKDVTSVPFLIVNVLLVANAIVFEPVLEQTINSLSIREVIHLWITDLLELVSFLPLYSEQGNYQNFIENDVEIQNLVLEIGKCVEDVEVSSRFEPYSYLWTPESECEDLDVILCKASTNRELNIKQEPDGEMDEDKALTSKDLLNSKNLEELDAKGEKYKEIKQTLHNVPDFVDIGWIRINMESIKQTVDIMYSKKMLTLTRSLSQQVTCALKEVDEDVKRFEDEIEEIFGSEKNVNSFTRFIKLSNQLSLTQTKIHDDFGIVKKTMEILGNYEQQLPPESISLYENIPLRWNNIKSKVSQAKQNLEPIILGESLNIKEKLHSFNRELTKLQFDMEEFYKTRKVKQFEIDQGFVLIEEFTSRLDFSEIENILQLSVLNYEDLKIYIGSNHEQWQTVQWNKVDVQQVAEEIGKEMESLNSLPDDMKSFDIYREILEEVELFQVCLEIVRSLLNPSLRPRHWRQLLRIVNTDIDLDSFNKITLNQFFSLKFQEHIDEVQQVVKCAEKEVSVEKSLQKCEEMWINQIFILKLHHLPKTEHSKEQAANTVLMLANIDTLLKDLTDHQQILYMLMQNENISSLHDEINKWYSQLLRMDSILVLWQKVQDYMDQLVEGSNHFWKVSYTHLRNVIKLSFDKLTTSNSYVQANDLTVLTMYLKKILSNIEDLQFIETKDEKKTCYIGGVLAENYDYMQLHKPVACDGFVYQWLEFLLMSLEESLYHQLTTAISHKNVCETPNPSNQYGTQKFEEKSAHYDVYNSPKARYLCSSDVTKLTEIYQELSWIIKMPPQLVSLIAKLNFFKQMDGILKDISTSQEALKNYASEINTMIDRVSKLLRILEREKVMCRKSGTESVVESEEVFSRSLIQGIHPHIYSQQITKLQCLLLCQCYFKDILIQMSESLVEPQQNFYWKVQLNYILNSEGKSVEIQNGQNKETAKDLSYCLGKAMYFVNCSSNITTDILHDVLKGMILTGCWLCLTEINRLLPSQLAQLVRETAKIMDAYKSGQLMVKHGDNEMKLIPGGAIIATLCSTQENKPYDPTKLPVYPSVTAFLPPEVIKQFRPVACLRPSFQTILESLLYVNGFSQTRNHSIKVEQFFSTIAKMSAACDKNLSSSSDSMEESLQKTEEKVLMLACIRYLSPRLDTQLIPFMKKLAHHIWPKGCEYWSELFGIDVNSSQDSSEKSSSDICRDVDSLAHNLYTLIKDATSQLKLQASDIFCTHVSNLCQLTQFHSMVLIIGPAGCGKSCCIETFLATKNNYGQSVSVNDVFLKSQNSEELFGYVDPETKLWTCGLLPTLLGKVCRETQVKNLPFDDNSEYLKNIHIFKFDGMADEAQMQTLQTFIDGNGTVLLPNCEKISFTKEFLFFWELESMETLCPAFLTKVGILRMMSEDVSWTAYWHHWLQNQSDKSQQFWTELADIYLPKLIEATNNSIHSNEISNDINRPFSNSRCFIKQGLPNKMHTLCALLNALQNVSEPVSYDDYNNIFCLAAVWSFSGTLCPQYHGAVDQWWRDTFPGHLQFPQDETVFDYGLHVKNHSFVKWTELEADSLISNKKRTDFTYSKKTLQLLFLSNIVALNNQPVLLAGPSGSGKTSIIKTLLKTGDSIEISGMESLQIHANKLTTPQFLKDKLNSITGLKAKGIYRKLCFIDDLNCVQTDSYGHQPCLELIRQHLDKGGHYKSQSYNWQKITNITYIATVNSSHVTHYPEVSARLLRHFAIFSCGSPDSEELAMIFSRHIDCLFPIENSAVNEEYPSTQTCELPTITEGLVFSNLFESENGKVGADKKYQIVNDYSTIRHLLSKTASEYNKSNQPLQLPLYNNKKIFLLVKDKDICNEEILELLLEYIVYGNLDYLFSQEQQDNIASSLKNDTNQLDFKNSSLVNMWQHFVRNIERNLKVCLVFTNRKLTWLSVKQQENACHLLASMHSSLQQLLVQVKEVDSFIYCSNTTYQTFVQKFVDLAMKRYLLVSSDHSRCLSLHHQLSEVEQEVSSIDQLRENTSMLIEQCQLSLPEFQTAHQRAVFKTVQIVVDTKKLVESLNGEELGQLKVMPKPVQEIVDIFAAIIIIVKSSTSELTWYKGAKRLMANLESAEHRFIGELMTFDDYTVSLSHLEILQDYVKKENFNPDYIEKISAGNSSCKILCQWVINVTNYNTTMMKKVKPLHEKVKETVSFIAEAEKQLNTFKDKLKKLHTCKAKLTHNFQEASLSAQKHEISLQNIDKFIFDSPKIMTILKDEKNKLENAINVFEHRVEGISGITAMAAGLTSYLGPFHHRLRQLALTLIWKNLLVNSGIHLFYDKIDHCKGYTVEWSVESGNSETYDEKNEMKLKHEIPVGTIPYTIPEEEEDEIEEEDQEEKFSDENSNSRRINEETVTLSEPDVPNEKSIPSEVFGNKMRNIYVDTNQQSQHHQHQLQQAGDTQNKQKQEFGQLENDIATDMAMFLSLQQQCSPVQDLKLWPSSCSLTGYQPYLYSLIKVLAGEEQLNEWLKMDLTVHNLENAAILWSCQNNYLFLVDPHCFGQQQFEWQNKQKNRTNIDKIDLNENWDDELREHFLRNMEIGKSSLLYNYSDQLQLNDTIECILSLQNMSDSDFVLKGKFLDAGCFSLSSKFRFCITSASADISLPLDSGLHFTIVNYGSCRNMLTEDLKNHIFQILYPGLCKDYTMAVESLKTLKCSSISYYNFISTMSRLTPKLSSEYFQKWLQWNHYRNQEIKTHNSLVSMIEELEQKKCEVEEMAQQAALLYSLVYSLRFIKVHYSFPLSWFISILDQFLIGSNFIDKEEKEVLSPESYEHSEKSPDKKATNLISALDEMEFMQEYQFPNLPIIPSPRVCHQSLSVNETKKIIQSLMNIIINTMQMSLYQEDWLLFKLLLSLTKEMENADSDTWQQLALIVQDNPGVGIQLTLEDFQSNDKPPDWLPASVWENVLTLSVLNGPMDNFCIKLITNQELWKDWYHSECPEMETLPINLCEEDYESGDSEEFLRLLLIRNLRPDRFLKATEIYLERKPPQVLISLDNSERIPNFPFDIA</sequence>
<feature type="domain" description="Dynein heavy chain AAA 5 extension" evidence="18">
    <location>
        <begin position="1669"/>
        <end position="1755"/>
    </location>
</feature>
<evidence type="ECO:0000256" key="6">
    <source>
        <dbReference type="ARBA" id="ARBA00022840"/>
    </source>
</evidence>
<feature type="compositionally biased region" description="Low complexity" evidence="13">
    <location>
        <begin position="2614"/>
        <end position="2625"/>
    </location>
</feature>
<dbReference type="InterPro" id="IPR041466">
    <property type="entry name" value="Dynein_AAA5_ext"/>
</dbReference>
<dbReference type="Gene3D" id="1.10.8.1220">
    <property type="match status" value="1"/>
</dbReference>
<dbReference type="GO" id="GO:0005524">
    <property type="term" value="F:ATP binding"/>
    <property type="evidence" value="ECO:0007669"/>
    <property type="project" value="UniProtKB-KW"/>
</dbReference>
<dbReference type="Gene3D" id="1.10.287.2620">
    <property type="match status" value="1"/>
</dbReference>
<dbReference type="GO" id="GO:0045505">
    <property type="term" value="F:dynein intermediate chain binding"/>
    <property type="evidence" value="ECO:0007669"/>
    <property type="project" value="InterPro"/>
</dbReference>
<dbReference type="Gene3D" id="1.10.472.130">
    <property type="match status" value="1"/>
</dbReference>
<evidence type="ECO:0000256" key="11">
    <source>
        <dbReference type="ARBA" id="ARBA00023212"/>
    </source>
</evidence>
<dbReference type="InterPro" id="IPR024317">
    <property type="entry name" value="Dynein_heavy_chain_D4_dom"/>
</dbReference>
<dbReference type="Pfam" id="PF12777">
    <property type="entry name" value="MT"/>
    <property type="match status" value="1"/>
</dbReference>
<dbReference type="GO" id="GO:0005874">
    <property type="term" value="C:microtubule"/>
    <property type="evidence" value="ECO:0007669"/>
    <property type="project" value="UniProtKB-KW"/>
</dbReference>
<dbReference type="EMBL" id="OX597830">
    <property type="protein sequence ID" value="CAI9735492.1"/>
    <property type="molecule type" value="Genomic_DNA"/>
</dbReference>
<name>A0AA36BKM4_OCTVU</name>
<keyword evidence="7" id="KW-0243">Dynein</keyword>
<dbReference type="SUPFAM" id="SSF52540">
    <property type="entry name" value="P-loop containing nucleoside triphosphate hydrolases"/>
    <property type="match status" value="1"/>
</dbReference>
<reference evidence="19" key="1">
    <citation type="submission" date="2023-08" db="EMBL/GenBank/DDBJ databases">
        <authorList>
            <person name="Alioto T."/>
            <person name="Alioto T."/>
            <person name="Gomez Garrido J."/>
        </authorList>
    </citation>
    <scope>NUCLEOTIDE SEQUENCE</scope>
</reference>
<feature type="domain" description="Dynein heavy chain coiled coil stalk" evidence="16">
    <location>
        <begin position="2205"/>
        <end position="2496"/>
    </location>
</feature>
<evidence type="ECO:0000256" key="13">
    <source>
        <dbReference type="SAM" id="MobiDB-lite"/>
    </source>
</evidence>
<dbReference type="Proteomes" id="UP001162480">
    <property type="component" value="Chromosome 17"/>
</dbReference>
<evidence type="ECO:0000256" key="10">
    <source>
        <dbReference type="ARBA" id="ARBA00023175"/>
    </source>
</evidence>
<evidence type="ECO:0000256" key="4">
    <source>
        <dbReference type="ARBA" id="ARBA00022701"/>
    </source>
</evidence>
<feature type="region of interest" description="Disordered" evidence="13">
    <location>
        <begin position="2551"/>
        <end position="2594"/>
    </location>
</feature>
<dbReference type="GO" id="GO:0007018">
    <property type="term" value="P:microtubule-based movement"/>
    <property type="evidence" value="ECO:0007669"/>
    <property type="project" value="InterPro"/>
</dbReference>
<evidence type="ECO:0000259" key="15">
    <source>
        <dbReference type="Pfam" id="PF12774"/>
    </source>
</evidence>
<keyword evidence="6" id="KW-0067">ATP-binding</keyword>
<keyword evidence="12" id="KW-0966">Cell projection</keyword>
<dbReference type="GO" id="GO:0051959">
    <property type="term" value="F:dynein light intermediate chain binding"/>
    <property type="evidence" value="ECO:0007669"/>
    <property type="project" value="InterPro"/>
</dbReference>
<evidence type="ECO:0000256" key="8">
    <source>
        <dbReference type="ARBA" id="ARBA00023054"/>
    </source>
</evidence>
<dbReference type="InterPro" id="IPR027417">
    <property type="entry name" value="P-loop_NTPase"/>
</dbReference>
<dbReference type="GO" id="GO:0005930">
    <property type="term" value="C:axoneme"/>
    <property type="evidence" value="ECO:0007669"/>
    <property type="project" value="UniProtKB-SubCell"/>
</dbReference>
<feature type="compositionally biased region" description="Acidic residues" evidence="13">
    <location>
        <begin position="2552"/>
        <end position="2565"/>
    </location>
</feature>
<evidence type="ECO:0000256" key="5">
    <source>
        <dbReference type="ARBA" id="ARBA00022741"/>
    </source>
</evidence>
<keyword evidence="11" id="KW-0206">Cytoskeleton</keyword>
<dbReference type="Pfam" id="PF12780">
    <property type="entry name" value="AAA_8"/>
    <property type="match status" value="1"/>
</dbReference>